<keyword evidence="2" id="KW-1185">Reference proteome</keyword>
<organism evidence="1">
    <name type="scientific">Bodo saltans virus</name>
    <dbReference type="NCBI Taxonomy" id="2024608"/>
    <lineage>
        <taxon>Viruses</taxon>
        <taxon>Varidnaviria</taxon>
        <taxon>Bamfordvirae</taxon>
        <taxon>Nucleocytoviricota</taxon>
        <taxon>Megaviricetes</taxon>
        <taxon>Imitervirales</taxon>
        <taxon>Mimiviridae</taxon>
        <taxon>Klosneuvirinae</taxon>
        <taxon>Theiavirus</taxon>
        <taxon>Theiavirus salishense</taxon>
    </lineage>
</organism>
<accession>A0A2H4UUW1</accession>
<evidence type="ECO:0000313" key="2">
    <source>
        <dbReference type="Proteomes" id="UP000240325"/>
    </source>
</evidence>
<evidence type="ECO:0000313" key="1">
    <source>
        <dbReference type="EMBL" id="ATZ80713.1"/>
    </source>
</evidence>
<proteinExistence type="predicted"/>
<gene>
    <name evidence="1" type="ORF">BMW23_0667</name>
</gene>
<protein>
    <submittedName>
        <fullName evidence="1">Uncharacterized protein</fullName>
    </submittedName>
</protein>
<sequence length="499" mass="59110">MELHIKGKLCKEYNRPFPPTINSLILINHPQHDDNLFLGFVYKYLWDEEACLIILLNNLEHHEPKLVEHKLVDNEQSAKGVFILLKSYAWKYVNISKLAKELNKGEDDINNFIIKRKTQFEMQTVLHDYPITRLDLMSYGIYKNKEKLDKKDCDMDDGIKDESLLTTNGELQLDHLFRERDLHMYDPNEEFAPVDEDIKMHLKKKLRLAERVNDNEMKIIVNKNIAVRNIIESIDDEINEGNKIIAWVKQNMSNVVTDGIKIFGDLKFAIHNGYVHIGRKGINVSDKITHDLVGKLSYLQWQYNIPIDYDTLKYMLFQNDYQKKLLHDKTQRIEVEKILSQEYLLIMQPQPKFLMYTLKRLLMVWYCDDLLTKHIRKIKILINQWRAKSDERFNQQYGVMPMVVIYPRYGKDSARICMTKIADYFLLYNNIAWDCSEPSYAIKVNDLLYYTNGHLDLKLYFRRVVKDYSGTVKNNSFDDEMKKMIGSENLLYPYATNDV</sequence>
<dbReference type="EMBL" id="MF782455">
    <property type="protein sequence ID" value="ATZ80713.1"/>
    <property type="molecule type" value="Genomic_DNA"/>
</dbReference>
<reference evidence="1" key="1">
    <citation type="journal article" date="2017" name="Elife">
        <title>The kinetoplastid-infecting Bodo saltans virus (BsV), a window into the most abundant giant viruses in the sea.</title>
        <authorList>
            <person name="Deeg C.M."/>
            <person name="Chow C.-E.T."/>
            <person name="Suttle C.A."/>
        </authorList>
    </citation>
    <scope>NUCLEOTIDE SEQUENCE</scope>
    <source>
        <strain evidence="1">NG1</strain>
    </source>
</reference>
<dbReference type="Proteomes" id="UP000240325">
    <property type="component" value="Segment"/>
</dbReference>
<name>A0A2H4UUW1_9VIRU</name>